<dbReference type="SUPFAM" id="SSF52833">
    <property type="entry name" value="Thioredoxin-like"/>
    <property type="match status" value="1"/>
</dbReference>
<evidence type="ECO:0000313" key="7">
    <source>
        <dbReference type="EMBL" id="THU84199.1"/>
    </source>
</evidence>
<evidence type="ECO:0000256" key="2">
    <source>
        <dbReference type="ARBA" id="ARBA00012452"/>
    </source>
</evidence>
<dbReference type="InterPro" id="IPR036249">
    <property type="entry name" value="Thioredoxin-like_sf"/>
</dbReference>
<dbReference type="PROSITE" id="PS50405">
    <property type="entry name" value="GST_CTER"/>
    <property type="match status" value="1"/>
</dbReference>
<dbReference type="Gene3D" id="3.40.30.10">
    <property type="entry name" value="Glutaredoxin"/>
    <property type="match status" value="1"/>
</dbReference>
<dbReference type="SUPFAM" id="SSF47616">
    <property type="entry name" value="GST C-terminal domain-like"/>
    <property type="match status" value="1"/>
</dbReference>
<dbReference type="GO" id="GO:0005737">
    <property type="term" value="C:cytoplasm"/>
    <property type="evidence" value="ECO:0007669"/>
    <property type="project" value="TreeGrafter"/>
</dbReference>
<comment type="catalytic activity">
    <reaction evidence="4">
        <text>RX + glutathione = an S-substituted glutathione + a halide anion + H(+)</text>
        <dbReference type="Rhea" id="RHEA:16437"/>
        <dbReference type="ChEBI" id="CHEBI:15378"/>
        <dbReference type="ChEBI" id="CHEBI:16042"/>
        <dbReference type="ChEBI" id="CHEBI:17792"/>
        <dbReference type="ChEBI" id="CHEBI:57925"/>
        <dbReference type="ChEBI" id="CHEBI:90779"/>
        <dbReference type="EC" id="2.5.1.18"/>
    </reaction>
</comment>
<reference evidence="7 8" key="1">
    <citation type="journal article" date="2019" name="Nat. Ecol. Evol.">
        <title>Megaphylogeny resolves global patterns of mushroom evolution.</title>
        <authorList>
            <person name="Varga T."/>
            <person name="Krizsan K."/>
            <person name="Foldi C."/>
            <person name="Dima B."/>
            <person name="Sanchez-Garcia M."/>
            <person name="Sanchez-Ramirez S."/>
            <person name="Szollosi G.J."/>
            <person name="Szarkandi J.G."/>
            <person name="Papp V."/>
            <person name="Albert L."/>
            <person name="Andreopoulos W."/>
            <person name="Angelini C."/>
            <person name="Antonin V."/>
            <person name="Barry K.W."/>
            <person name="Bougher N.L."/>
            <person name="Buchanan P."/>
            <person name="Buyck B."/>
            <person name="Bense V."/>
            <person name="Catcheside P."/>
            <person name="Chovatia M."/>
            <person name="Cooper J."/>
            <person name="Damon W."/>
            <person name="Desjardin D."/>
            <person name="Finy P."/>
            <person name="Geml J."/>
            <person name="Haridas S."/>
            <person name="Hughes K."/>
            <person name="Justo A."/>
            <person name="Karasinski D."/>
            <person name="Kautmanova I."/>
            <person name="Kiss B."/>
            <person name="Kocsube S."/>
            <person name="Kotiranta H."/>
            <person name="LaButti K.M."/>
            <person name="Lechner B.E."/>
            <person name="Liimatainen K."/>
            <person name="Lipzen A."/>
            <person name="Lukacs Z."/>
            <person name="Mihaltcheva S."/>
            <person name="Morgado L.N."/>
            <person name="Niskanen T."/>
            <person name="Noordeloos M.E."/>
            <person name="Ohm R.A."/>
            <person name="Ortiz-Santana B."/>
            <person name="Ovrebo C."/>
            <person name="Racz N."/>
            <person name="Riley R."/>
            <person name="Savchenko A."/>
            <person name="Shiryaev A."/>
            <person name="Soop K."/>
            <person name="Spirin V."/>
            <person name="Szebenyi C."/>
            <person name="Tomsovsky M."/>
            <person name="Tulloss R.E."/>
            <person name="Uehling J."/>
            <person name="Grigoriev I.V."/>
            <person name="Vagvolgyi C."/>
            <person name="Papp T."/>
            <person name="Martin F.M."/>
            <person name="Miettinen O."/>
            <person name="Hibbett D.S."/>
            <person name="Nagy L.G."/>
        </authorList>
    </citation>
    <scope>NUCLEOTIDE SEQUENCE [LARGE SCALE GENOMIC DNA]</scope>
    <source>
        <strain evidence="7 8">CBS 962.96</strain>
    </source>
</reference>
<dbReference type="SFLD" id="SFLDG00358">
    <property type="entry name" value="Main_(cytGST)"/>
    <property type="match status" value="1"/>
</dbReference>
<gene>
    <name evidence="7" type="ORF">K435DRAFT_806899</name>
</gene>
<sequence length="221" mass="24458">MVLKLYGNPISIATKRVAVVLHEKKIPSKSPKFWSSNLSDKFPTFYLSSTEHKRKPGELYDDDGFILYESRAIARYLEAKYPNQGPKLAPSPSDVKATALFEQAASVELSDFDPFASKAAYEAIINPVLFGMKKDQAAYDQAIATLSTKLDVYERILSKQKFLAGDEITLADLFHLSYGELLAAGGSDLLSSKGPNVARWWKDVSSRASWQAVKDSIPTSL</sequence>
<dbReference type="InterPro" id="IPR010987">
    <property type="entry name" value="Glutathione-S-Trfase_C-like"/>
</dbReference>
<keyword evidence="8" id="KW-1185">Reference proteome</keyword>
<protein>
    <recommendedName>
        <fullName evidence="2">glutathione transferase</fullName>
        <ecNumber evidence="2">2.5.1.18</ecNumber>
    </recommendedName>
</protein>
<dbReference type="InterPro" id="IPR040079">
    <property type="entry name" value="Glutathione_S-Trfase"/>
</dbReference>
<proteinExistence type="inferred from homology"/>
<dbReference type="Pfam" id="PF13417">
    <property type="entry name" value="GST_N_3"/>
    <property type="match status" value="1"/>
</dbReference>
<dbReference type="OrthoDB" id="249703at2759"/>
<dbReference type="Pfam" id="PF00043">
    <property type="entry name" value="GST_C"/>
    <property type="match status" value="1"/>
</dbReference>
<evidence type="ECO:0000256" key="4">
    <source>
        <dbReference type="ARBA" id="ARBA00047960"/>
    </source>
</evidence>
<dbReference type="InterPro" id="IPR004045">
    <property type="entry name" value="Glutathione_S-Trfase_N"/>
</dbReference>
<feature type="domain" description="GST C-terminal" evidence="6">
    <location>
        <begin position="94"/>
        <end position="221"/>
    </location>
</feature>
<dbReference type="GO" id="GO:0006749">
    <property type="term" value="P:glutathione metabolic process"/>
    <property type="evidence" value="ECO:0007669"/>
    <property type="project" value="TreeGrafter"/>
</dbReference>
<dbReference type="EC" id="2.5.1.18" evidence="2"/>
<dbReference type="AlphaFoldDB" id="A0A4S8L6I0"/>
<dbReference type="SFLD" id="SFLDS00019">
    <property type="entry name" value="Glutathione_Transferase_(cytos"/>
    <property type="match status" value="1"/>
</dbReference>
<dbReference type="Proteomes" id="UP000297245">
    <property type="component" value="Unassembled WGS sequence"/>
</dbReference>
<name>A0A4S8L6I0_DENBC</name>
<dbReference type="EMBL" id="ML179615">
    <property type="protein sequence ID" value="THU84199.1"/>
    <property type="molecule type" value="Genomic_DNA"/>
</dbReference>
<dbReference type="Gene3D" id="1.20.1050.10">
    <property type="match status" value="1"/>
</dbReference>
<dbReference type="InterPro" id="IPR004046">
    <property type="entry name" value="GST_C"/>
</dbReference>
<accession>A0A4S8L6I0</accession>
<evidence type="ECO:0000313" key="8">
    <source>
        <dbReference type="Proteomes" id="UP000297245"/>
    </source>
</evidence>
<evidence type="ECO:0000259" key="6">
    <source>
        <dbReference type="PROSITE" id="PS50405"/>
    </source>
</evidence>
<evidence type="ECO:0000256" key="3">
    <source>
        <dbReference type="ARBA" id="ARBA00022679"/>
    </source>
</evidence>
<evidence type="ECO:0000259" key="5">
    <source>
        <dbReference type="PROSITE" id="PS50404"/>
    </source>
</evidence>
<evidence type="ECO:0000256" key="1">
    <source>
        <dbReference type="ARBA" id="ARBA00010128"/>
    </source>
</evidence>
<dbReference type="PANTHER" id="PTHR43900:SF3">
    <property type="entry name" value="GLUTATHIONE S-TRANSFERASE RHO"/>
    <property type="match status" value="1"/>
</dbReference>
<comment type="similarity">
    <text evidence="1">Belongs to the GST superfamily. Phi family.</text>
</comment>
<dbReference type="PROSITE" id="PS50404">
    <property type="entry name" value="GST_NTER"/>
    <property type="match status" value="1"/>
</dbReference>
<dbReference type="GO" id="GO:0004364">
    <property type="term" value="F:glutathione transferase activity"/>
    <property type="evidence" value="ECO:0007669"/>
    <property type="project" value="UniProtKB-EC"/>
</dbReference>
<feature type="domain" description="GST N-terminal" evidence="5">
    <location>
        <begin position="1"/>
        <end position="85"/>
    </location>
</feature>
<keyword evidence="3 7" id="KW-0808">Transferase</keyword>
<dbReference type="PANTHER" id="PTHR43900">
    <property type="entry name" value="GLUTATHIONE S-TRANSFERASE RHO"/>
    <property type="match status" value="1"/>
</dbReference>
<dbReference type="GO" id="GO:0009636">
    <property type="term" value="P:response to toxic substance"/>
    <property type="evidence" value="ECO:0007669"/>
    <property type="project" value="UniProtKB-ARBA"/>
</dbReference>
<dbReference type="InterPro" id="IPR036282">
    <property type="entry name" value="Glutathione-S-Trfase_C_sf"/>
</dbReference>
<dbReference type="FunFam" id="1.20.1050.10:FF:000004">
    <property type="entry name" value="Glutathione S-transferase F2"/>
    <property type="match status" value="1"/>
</dbReference>
<dbReference type="GO" id="GO:0043295">
    <property type="term" value="F:glutathione binding"/>
    <property type="evidence" value="ECO:0007669"/>
    <property type="project" value="TreeGrafter"/>
</dbReference>
<organism evidence="7 8">
    <name type="scientific">Dendrothele bispora (strain CBS 962.96)</name>
    <dbReference type="NCBI Taxonomy" id="1314807"/>
    <lineage>
        <taxon>Eukaryota</taxon>
        <taxon>Fungi</taxon>
        <taxon>Dikarya</taxon>
        <taxon>Basidiomycota</taxon>
        <taxon>Agaricomycotina</taxon>
        <taxon>Agaricomycetes</taxon>
        <taxon>Agaricomycetidae</taxon>
        <taxon>Agaricales</taxon>
        <taxon>Agaricales incertae sedis</taxon>
        <taxon>Dendrothele</taxon>
    </lineage>
</organism>